<dbReference type="Proteomes" id="UP001186944">
    <property type="component" value="Unassembled WGS sequence"/>
</dbReference>
<keyword evidence="3" id="KW-1185">Reference proteome</keyword>
<feature type="region of interest" description="Disordered" evidence="1">
    <location>
        <begin position="158"/>
        <end position="215"/>
    </location>
</feature>
<reference evidence="2" key="1">
    <citation type="submission" date="2019-08" db="EMBL/GenBank/DDBJ databases">
        <title>The improved chromosome-level genome for the pearl oyster Pinctada fucata martensii using PacBio sequencing and Hi-C.</title>
        <authorList>
            <person name="Zheng Z."/>
        </authorList>
    </citation>
    <scope>NUCLEOTIDE SEQUENCE</scope>
    <source>
        <strain evidence="2">ZZ-2019</strain>
        <tissue evidence="2">Adductor muscle</tissue>
    </source>
</reference>
<organism evidence="2 3">
    <name type="scientific">Pinctada imbricata</name>
    <name type="common">Atlantic pearl-oyster</name>
    <name type="synonym">Pinctada martensii</name>
    <dbReference type="NCBI Taxonomy" id="66713"/>
    <lineage>
        <taxon>Eukaryota</taxon>
        <taxon>Metazoa</taxon>
        <taxon>Spiralia</taxon>
        <taxon>Lophotrochozoa</taxon>
        <taxon>Mollusca</taxon>
        <taxon>Bivalvia</taxon>
        <taxon>Autobranchia</taxon>
        <taxon>Pteriomorphia</taxon>
        <taxon>Pterioida</taxon>
        <taxon>Pterioidea</taxon>
        <taxon>Pteriidae</taxon>
        <taxon>Pinctada</taxon>
    </lineage>
</organism>
<name>A0AA88YVT6_PINIB</name>
<evidence type="ECO:0000313" key="2">
    <source>
        <dbReference type="EMBL" id="KAK3107065.1"/>
    </source>
</evidence>
<feature type="compositionally biased region" description="Basic and acidic residues" evidence="1">
    <location>
        <begin position="159"/>
        <end position="200"/>
    </location>
</feature>
<evidence type="ECO:0000256" key="1">
    <source>
        <dbReference type="SAM" id="MobiDB-lite"/>
    </source>
</evidence>
<proteinExistence type="predicted"/>
<dbReference type="AlphaFoldDB" id="A0AA88YVT6"/>
<sequence length="294" mass="33180">MWKPKGNLRFPTRFQVVSIVETSSYTGLQGMETKRKLEVSNPIPSGFHCGNRAVSAFQTHGNHWFPLWKPGGNHMETPGFHVVSTRFPSCQSYPGYGTWTPNHFVFLSSKNDKHNVLNISDENEFPSLSVASNVPVTKSVPDTDITHFEFTEHAVATHSDTDMSHTEEHHTDTSQSDVHHTSHTEEHHTNMSHNEEHTDTSDTDNITQTDMHQDTHTNTCDESLVYIQEPYRNPNVNGLDGKFLSPDTLLNITLQDHADAPHTIPDGTKENVFFDINNTSNKQTNRAQTSKVFC</sequence>
<accession>A0AA88YVT6</accession>
<feature type="compositionally biased region" description="Polar residues" evidence="1">
    <location>
        <begin position="203"/>
        <end position="215"/>
    </location>
</feature>
<comment type="caution">
    <text evidence="2">The sequence shown here is derived from an EMBL/GenBank/DDBJ whole genome shotgun (WGS) entry which is preliminary data.</text>
</comment>
<gene>
    <name evidence="2" type="ORF">FSP39_006205</name>
</gene>
<dbReference type="EMBL" id="VSWD01000002">
    <property type="protein sequence ID" value="KAK3107065.1"/>
    <property type="molecule type" value="Genomic_DNA"/>
</dbReference>
<evidence type="ECO:0000313" key="3">
    <source>
        <dbReference type="Proteomes" id="UP001186944"/>
    </source>
</evidence>
<protein>
    <submittedName>
        <fullName evidence="2">Uncharacterized protein</fullName>
    </submittedName>
</protein>